<feature type="non-terminal residue" evidence="8">
    <location>
        <position position="1"/>
    </location>
</feature>
<evidence type="ECO:0000256" key="4">
    <source>
        <dbReference type="ARBA" id="ARBA00022741"/>
    </source>
</evidence>
<keyword evidence="5" id="KW-0067">ATP-binding</keyword>
<dbReference type="PANTHER" id="PTHR11405:SF53">
    <property type="entry name" value="CARBAMOYL-PHOSPHATE SYNTHASE [AMMONIA], MITOCHONDRIAL"/>
    <property type="match status" value="1"/>
</dbReference>
<reference evidence="8" key="1">
    <citation type="journal article" date="2014" name="Front. Microbiol.">
        <title>High frequency of phylogenetically diverse reductive dehalogenase-homologous genes in deep subseafloor sedimentary metagenomes.</title>
        <authorList>
            <person name="Kawai M."/>
            <person name="Futagami T."/>
            <person name="Toyoda A."/>
            <person name="Takaki Y."/>
            <person name="Nishi S."/>
            <person name="Hori S."/>
            <person name="Arai W."/>
            <person name="Tsubouchi T."/>
            <person name="Morono Y."/>
            <person name="Uchiyama I."/>
            <person name="Ito T."/>
            <person name="Fujiyama A."/>
            <person name="Inagaki F."/>
            <person name="Takami H."/>
        </authorList>
    </citation>
    <scope>NUCLEOTIDE SEQUENCE</scope>
    <source>
        <strain evidence="8">Expedition CK06-06</strain>
    </source>
</reference>
<keyword evidence="3" id="KW-0677">Repeat</keyword>
<dbReference type="InterPro" id="IPR013815">
    <property type="entry name" value="ATP_grasp_subdomain_1"/>
</dbReference>
<dbReference type="GO" id="GO:0004088">
    <property type="term" value="F:carbamoyl-phosphate synthase (glutamine-hydrolyzing) activity"/>
    <property type="evidence" value="ECO:0007669"/>
    <property type="project" value="TreeGrafter"/>
</dbReference>
<evidence type="ECO:0000256" key="1">
    <source>
        <dbReference type="ARBA" id="ARBA00022598"/>
    </source>
</evidence>
<dbReference type="GO" id="GO:0005524">
    <property type="term" value="F:ATP binding"/>
    <property type="evidence" value="ECO:0007669"/>
    <property type="project" value="UniProtKB-KW"/>
</dbReference>
<dbReference type="Gene3D" id="3.30.1490.20">
    <property type="entry name" value="ATP-grasp fold, A domain"/>
    <property type="match status" value="1"/>
</dbReference>
<evidence type="ECO:0000256" key="5">
    <source>
        <dbReference type="ARBA" id="ARBA00022840"/>
    </source>
</evidence>
<dbReference type="InterPro" id="IPR058047">
    <property type="entry name" value="CPSase_preATP-grasp"/>
</dbReference>
<dbReference type="InterPro" id="IPR005479">
    <property type="entry name" value="CPAse_ATP-bd"/>
</dbReference>
<dbReference type="AlphaFoldDB" id="X1UZD5"/>
<dbReference type="InterPro" id="IPR011761">
    <property type="entry name" value="ATP-grasp"/>
</dbReference>
<dbReference type="GO" id="GO:0006541">
    <property type="term" value="P:glutamine metabolic process"/>
    <property type="evidence" value="ECO:0007669"/>
    <property type="project" value="TreeGrafter"/>
</dbReference>
<dbReference type="GO" id="GO:0046872">
    <property type="term" value="F:metal ion binding"/>
    <property type="evidence" value="ECO:0007669"/>
    <property type="project" value="UniProtKB-KW"/>
</dbReference>
<comment type="caution">
    <text evidence="8">The sequence shown here is derived from an EMBL/GenBank/DDBJ whole genome shotgun (WGS) entry which is preliminary data.</text>
</comment>
<proteinExistence type="predicted"/>
<evidence type="ECO:0000259" key="7">
    <source>
        <dbReference type="PROSITE" id="PS50975"/>
    </source>
</evidence>
<dbReference type="PANTHER" id="PTHR11405">
    <property type="entry name" value="CARBAMOYLTRANSFERASE FAMILY MEMBER"/>
    <property type="match status" value="1"/>
</dbReference>
<accession>X1UZD5</accession>
<dbReference type="Gene3D" id="3.40.50.20">
    <property type="match status" value="1"/>
</dbReference>
<feature type="domain" description="ATP-grasp" evidence="7">
    <location>
        <begin position="92"/>
        <end position="130"/>
    </location>
</feature>
<dbReference type="GO" id="GO:0005737">
    <property type="term" value="C:cytoplasm"/>
    <property type="evidence" value="ECO:0007669"/>
    <property type="project" value="TreeGrafter"/>
</dbReference>
<protein>
    <recommendedName>
        <fullName evidence="7">ATP-grasp domain-containing protein</fullName>
    </recommendedName>
</protein>
<evidence type="ECO:0000256" key="2">
    <source>
        <dbReference type="ARBA" id="ARBA00022723"/>
    </source>
</evidence>
<evidence type="ECO:0000256" key="6">
    <source>
        <dbReference type="ARBA" id="ARBA00047359"/>
    </source>
</evidence>
<dbReference type="Gene3D" id="3.30.470.20">
    <property type="entry name" value="ATP-grasp fold, B domain"/>
    <property type="match status" value="1"/>
</dbReference>
<evidence type="ECO:0000313" key="8">
    <source>
        <dbReference type="EMBL" id="GAJ22863.1"/>
    </source>
</evidence>
<dbReference type="SUPFAM" id="SSF52440">
    <property type="entry name" value="PreATP-grasp domain"/>
    <property type="match status" value="1"/>
</dbReference>
<keyword evidence="2" id="KW-0479">Metal-binding</keyword>
<dbReference type="InterPro" id="IPR016185">
    <property type="entry name" value="PreATP-grasp_dom_sf"/>
</dbReference>
<evidence type="ECO:0000256" key="3">
    <source>
        <dbReference type="ARBA" id="ARBA00022737"/>
    </source>
</evidence>
<dbReference type="EMBL" id="BARW01035791">
    <property type="protein sequence ID" value="GAJ22863.1"/>
    <property type="molecule type" value="Genomic_DNA"/>
</dbReference>
<dbReference type="FunFam" id="3.40.50.20:FF:000001">
    <property type="entry name" value="Carbamoyl-phosphate synthase large chain"/>
    <property type="match status" value="1"/>
</dbReference>
<keyword evidence="1" id="KW-0436">Ligase</keyword>
<sequence>IEIVLVNNNPATIMTDPDIADQIYLEPLTPEFLTRIIERERPDAILTTMGGQTGLNLTLKLHELGVLDKFSIEPIGAGIDAIRLAEDRKLFKERMDQINLDLPDSGYAHDLEQAKEIGRRLGLPIIIRPSFPLTAFEIQLF</sequence>
<dbReference type="Pfam" id="PF25596">
    <property type="entry name" value="CPSase_L_D1"/>
    <property type="match status" value="1"/>
</dbReference>
<name>X1UZD5_9ZZZZ</name>
<dbReference type="SUPFAM" id="SSF56059">
    <property type="entry name" value="Glutathione synthetase ATP-binding domain-like"/>
    <property type="match status" value="1"/>
</dbReference>
<dbReference type="PROSITE" id="PS50975">
    <property type="entry name" value="ATP_GRASP"/>
    <property type="match status" value="1"/>
</dbReference>
<dbReference type="GO" id="GO:0004087">
    <property type="term" value="F:carbamoyl-phosphate synthase (ammonia) activity"/>
    <property type="evidence" value="ECO:0007669"/>
    <property type="project" value="UniProtKB-EC"/>
</dbReference>
<keyword evidence="4" id="KW-0547">Nucleotide-binding</keyword>
<gene>
    <name evidence="8" type="ORF">S12H4_55735</name>
</gene>
<dbReference type="Pfam" id="PF02786">
    <property type="entry name" value="CPSase_L_D2"/>
    <property type="match status" value="1"/>
</dbReference>
<organism evidence="8">
    <name type="scientific">marine sediment metagenome</name>
    <dbReference type="NCBI Taxonomy" id="412755"/>
    <lineage>
        <taxon>unclassified sequences</taxon>
        <taxon>metagenomes</taxon>
        <taxon>ecological metagenomes</taxon>
    </lineage>
</organism>
<comment type="catalytic activity">
    <reaction evidence="6">
        <text>hydrogencarbonate + NH4(+) + 2 ATP = carbamoyl phosphate + 2 ADP + phosphate + 2 H(+)</text>
        <dbReference type="Rhea" id="RHEA:18029"/>
        <dbReference type="ChEBI" id="CHEBI:15378"/>
        <dbReference type="ChEBI" id="CHEBI:17544"/>
        <dbReference type="ChEBI" id="CHEBI:28938"/>
        <dbReference type="ChEBI" id="CHEBI:30616"/>
        <dbReference type="ChEBI" id="CHEBI:43474"/>
        <dbReference type="ChEBI" id="CHEBI:58228"/>
        <dbReference type="ChEBI" id="CHEBI:456216"/>
        <dbReference type="EC" id="6.3.4.16"/>
    </reaction>
</comment>